<evidence type="ECO:0000256" key="4">
    <source>
        <dbReference type="ARBA" id="ARBA00022989"/>
    </source>
</evidence>
<organism evidence="7 8">
    <name type="scientific">Caenorhabditis tropicalis</name>
    <dbReference type="NCBI Taxonomy" id="1561998"/>
    <lineage>
        <taxon>Eukaryota</taxon>
        <taxon>Metazoa</taxon>
        <taxon>Ecdysozoa</taxon>
        <taxon>Nematoda</taxon>
        <taxon>Chromadorea</taxon>
        <taxon>Rhabditida</taxon>
        <taxon>Rhabditina</taxon>
        <taxon>Rhabditomorpha</taxon>
        <taxon>Rhabditoidea</taxon>
        <taxon>Rhabditidae</taxon>
        <taxon>Peloderinae</taxon>
        <taxon>Caenorhabditis</taxon>
    </lineage>
</organism>
<dbReference type="GO" id="GO:0016567">
    <property type="term" value="P:protein ubiquitination"/>
    <property type="evidence" value="ECO:0007669"/>
    <property type="project" value="InterPro"/>
</dbReference>
<dbReference type="AlphaFoldDB" id="A0A1I7T5T5"/>
<evidence type="ECO:0000256" key="3">
    <source>
        <dbReference type="ARBA" id="ARBA00022692"/>
    </source>
</evidence>
<dbReference type="Proteomes" id="UP000095282">
    <property type="component" value="Unplaced"/>
</dbReference>
<comment type="similarity">
    <text evidence="2">Belongs to the TMEM129 family.</text>
</comment>
<dbReference type="InterPro" id="IPR018801">
    <property type="entry name" value="TM129"/>
</dbReference>
<dbReference type="PANTHER" id="PTHR31322:SF2">
    <property type="entry name" value="E3 UBIQUITIN-PROTEIN LIGASE TM129"/>
    <property type="match status" value="1"/>
</dbReference>
<dbReference type="GO" id="GO:0016020">
    <property type="term" value="C:membrane"/>
    <property type="evidence" value="ECO:0007669"/>
    <property type="project" value="UniProtKB-SubCell"/>
</dbReference>
<keyword evidence="4 6" id="KW-1133">Transmembrane helix</keyword>
<feature type="transmembrane region" description="Helical" evidence="6">
    <location>
        <begin position="55"/>
        <end position="74"/>
    </location>
</feature>
<sequence length="409" mass="47417">MTAVKRGTWLFIIVLGVLTAITCEFTTQLTYLHVASHVAILSAAHFALVHPPEELLDGPGLTLFDLFTILYNSRQYGFVEYAAKRVAFFHVFVASYPAMISFYFVHGSLFMKGTGSRFPELLDHPWLWLTTLGCSVIGSIIYCIFIKDYEQWPIYQYYRDHPEALTEVQEVITSPETFRIKFSQRTLLLVTRDFFVYSSNWKFVAVRMADVRLQVDNTRMPNIPDENEGLRYILIKVSFRPAYIPPFTLSLRQDYYRQLNDILEVPIFVPPHINVPLTIMEELKEDFVQKISTNTRYTHRVKRTEKDPCFACGTEENIVKLEKSCTGQEPRAIFHNLGLRLTPPCESCSCTPLWCSGCIAQIFITKQNVDNVNRYEYDRGTAQCPTCRKNFCIRDVHFVDFDYIVEETD</sequence>
<dbReference type="GO" id="GO:0005783">
    <property type="term" value="C:endoplasmic reticulum"/>
    <property type="evidence" value="ECO:0007669"/>
    <property type="project" value="TreeGrafter"/>
</dbReference>
<keyword evidence="5 6" id="KW-0472">Membrane</keyword>
<reference evidence="8" key="1">
    <citation type="submission" date="2016-11" db="UniProtKB">
        <authorList>
            <consortium name="WormBaseParasite"/>
        </authorList>
    </citation>
    <scope>IDENTIFICATION</scope>
</reference>
<evidence type="ECO:0000256" key="1">
    <source>
        <dbReference type="ARBA" id="ARBA00004141"/>
    </source>
</evidence>
<evidence type="ECO:0000313" key="8">
    <source>
        <dbReference type="WBParaSite" id="Csp11.Scaffold515.g2678.t1"/>
    </source>
</evidence>
<dbReference type="eggNOG" id="KOG3899">
    <property type="taxonomic scope" value="Eukaryota"/>
</dbReference>
<evidence type="ECO:0000313" key="7">
    <source>
        <dbReference type="Proteomes" id="UP000095282"/>
    </source>
</evidence>
<dbReference type="Pfam" id="PF10272">
    <property type="entry name" value="Tmpp129"/>
    <property type="match status" value="1"/>
</dbReference>
<feature type="transmembrane region" description="Helical" evidence="6">
    <location>
        <begin position="86"/>
        <end position="106"/>
    </location>
</feature>
<feature type="transmembrane region" description="Helical" evidence="6">
    <location>
        <begin position="6"/>
        <end position="23"/>
    </location>
</feature>
<comment type="subcellular location">
    <subcellularLocation>
        <location evidence="1">Membrane</location>
        <topology evidence="1">Multi-pass membrane protein</topology>
    </subcellularLocation>
</comment>
<accession>A0A1I7T5T5</accession>
<dbReference type="GO" id="GO:0061630">
    <property type="term" value="F:ubiquitin protein ligase activity"/>
    <property type="evidence" value="ECO:0007669"/>
    <property type="project" value="InterPro"/>
</dbReference>
<evidence type="ECO:0000256" key="2">
    <source>
        <dbReference type="ARBA" id="ARBA00007332"/>
    </source>
</evidence>
<dbReference type="WBParaSite" id="Csp11.Scaffold515.g2678.t1">
    <property type="protein sequence ID" value="Csp11.Scaffold515.g2678.t1"/>
    <property type="gene ID" value="Csp11.Scaffold515.g2678"/>
</dbReference>
<evidence type="ECO:0000256" key="5">
    <source>
        <dbReference type="ARBA" id="ARBA00023136"/>
    </source>
</evidence>
<dbReference type="STRING" id="1561998.A0A1I7T5T5"/>
<keyword evidence="3 6" id="KW-0812">Transmembrane</keyword>
<name>A0A1I7T5T5_9PELO</name>
<proteinExistence type="inferred from homology"/>
<evidence type="ECO:0000256" key="6">
    <source>
        <dbReference type="SAM" id="Phobius"/>
    </source>
</evidence>
<protein>
    <submittedName>
        <fullName evidence="8">Transmembrane protein</fullName>
    </submittedName>
</protein>
<keyword evidence="7" id="KW-1185">Reference proteome</keyword>
<feature type="transmembrane region" description="Helical" evidence="6">
    <location>
        <begin position="126"/>
        <end position="146"/>
    </location>
</feature>
<dbReference type="PANTHER" id="PTHR31322">
    <property type="entry name" value="E3 UBIQUITIN-PROTEIN LIGASE TM129"/>
    <property type="match status" value="1"/>
</dbReference>